<dbReference type="PANTHER" id="PTHR34047">
    <property type="entry name" value="NUCLEAR INTRON MATURASE 1, MITOCHONDRIAL-RELATED"/>
    <property type="match status" value="1"/>
</dbReference>
<evidence type="ECO:0000259" key="1">
    <source>
        <dbReference type="PROSITE" id="PS50878"/>
    </source>
</evidence>
<keyword evidence="3" id="KW-1185">Reference proteome</keyword>
<dbReference type="EMBL" id="MKZS01000001">
    <property type="protein sequence ID" value="OLT62435.1"/>
    <property type="molecule type" value="Genomic_DNA"/>
</dbReference>
<dbReference type="Proteomes" id="UP000186657">
    <property type="component" value="Unassembled WGS sequence"/>
</dbReference>
<dbReference type="CDD" id="cd01646">
    <property type="entry name" value="RT_Bac_retron_I"/>
    <property type="match status" value="1"/>
</dbReference>
<dbReference type="Pfam" id="PF00078">
    <property type="entry name" value="RVT_1"/>
    <property type="match status" value="1"/>
</dbReference>
<organism evidence="2 3">
    <name type="scientific">Moorena bouillonii PNG</name>
    <dbReference type="NCBI Taxonomy" id="568701"/>
    <lineage>
        <taxon>Bacteria</taxon>
        <taxon>Bacillati</taxon>
        <taxon>Cyanobacteriota</taxon>
        <taxon>Cyanophyceae</taxon>
        <taxon>Coleofasciculales</taxon>
        <taxon>Coleofasciculaceae</taxon>
        <taxon>Moorena</taxon>
    </lineage>
</organism>
<dbReference type="PANTHER" id="PTHR34047:SF8">
    <property type="entry name" value="PROTEIN YKFC"/>
    <property type="match status" value="1"/>
</dbReference>
<comment type="caution">
    <text evidence="2">The sequence shown here is derived from an EMBL/GenBank/DDBJ whole genome shotgun (WGS) entry which is preliminary data.</text>
</comment>
<dbReference type="SUPFAM" id="SSF56672">
    <property type="entry name" value="DNA/RNA polymerases"/>
    <property type="match status" value="1"/>
</dbReference>
<dbReference type="AlphaFoldDB" id="A0A1U7N934"/>
<dbReference type="PROSITE" id="PS50878">
    <property type="entry name" value="RT_POL"/>
    <property type="match status" value="1"/>
</dbReference>
<gene>
    <name evidence="2" type="ORF">BJP37_28830</name>
</gene>
<dbReference type="InterPro" id="IPR000477">
    <property type="entry name" value="RT_dom"/>
</dbReference>
<sequence>MTEQPPKYRPFHPIVADAYTAVHEWLDGIEQAKGYKTVAYKNLKNKLHKTDWKHIAFQYYALFHKHYFKAAHTLESIIGTEQIITWLTHRQKVCVLDVGCGAGAGSAAFLETVIKLKEKGDLTNEVNILFIGIDPSFRAIGLYIKMMKNLKSSCSDLVNIEFKYIDKGFPDATAKIERFLQSELSSSELPCFSNVLVMQLNVISPFSQTYRTHQEDYDELRSLGIDIDGSSTEDNLGLGTSEALAYKHLIETVPIDVMHLVTIGTKNMEHQVQLETKSKVTLEERIKEMIRTLHQIVGNRHTIDEISSDNHIVYFENPQNCYCRDKKKEKVNNETNFYADFQTISSADRAEDKDWEEVISRKNLKLAWARARRNLLSESLYDETELRIFETNLDSNILNLQEQLCAYASDVVSSLVDQSMSYKFPKNVEKTRPRGLSRIEEEILSVAIIQKLGSRASRLNSVSYAYRIQDTSNEYLYTSWYDNYRNYIRGVKDSVNRNIKGLVLRIDIESYYTRIIQKKLCDELAKELRVTSERLRWLIRVLLSNNIDDHTVGRGITQGNVGSGFYSNIYLTPIDEKFGSSPSDNEWHAEFHRFVDDMVIVIPDPSDLEDVKTIVQENLKDLGLNLNQGKTEIFDKNSIPELLEQIQEDDRLNHLHKWYECIVNPLWISNSDHRDILVDAYYDNDDLWWYCIELYQSCLKSINIYVSNIDLSRNIYKYLFNPTRRYKDLLNRKQRLNQEGELKYVKPPNKHNNGLIIQWYNQFISANTDWLDSRNDLQRELSELFCKNWNELRASDDNSGRSRKLIKYIRFALTKLSVLGFRDVIKSLIEILLTHYWIIRNPLNVLENLAKQGYLAEIRSLLTHYQKIEQPVEYLKAVTIRAMRFLPNIYAQEWELIVKFATSLDSSVSIAEKLMATETWLYLGHKYNDFKQRDHIEAVKIALRSKPPERLQKNYLLILGQFETKAVEEFQVNRNDPMLVTARNLALEGNRSDIFDLPEPKIIRQKYYSGQAPNDSDQEAY</sequence>
<dbReference type="InterPro" id="IPR029063">
    <property type="entry name" value="SAM-dependent_MTases_sf"/>
</dbReference>
<feature type="domain" description="Reverse transcriptase" evidence="1">
    <location>
        <begin position="430"/>
        <end position="663"/>
    </location>
</feature>
<protein>
    <recommendedName>
        <fullName evidence="1">Reverse transcriptase domain-containing protein</fullName>
    </recommendedName>
</protein>
<reference evidence="2 3" key="1">
    <citation type="submission" date="2016-10" db="EMBL/GenBank/DDBJ databases">
        <title>Comparative genomics uncovers the prolific and rare metabolic potential of the cyanobacterial genus Moorea.</title>
        <authorList>
            <person name="Leao T."/>
            <person name="Castelao G."/>
            <person name="Korobeynikov A."/>
            <person name="Monroe E.A."/>
            <person name="Podell S."/>
            <person name="Glukhov E."/>
            <person name="Allen E."/>
            <person name="Gerwick W.H."/>
            <person name="Gerwick L."/>
        </authorList>
    </citation>
    <scope>NUCLEOTIDE SEQUENCE [LARGE SCALE GENOMIC DNA]</scope>
    <source>
        <strain evidence="2 3">PNG5-198</strain>
    </source>
</reference>
<evidence type="ECO:0000313" key="3">
    <source>
        <dbReference type="Proteomes" id="UP000186657"/>
    </source>
</evidence>
<dbReference type="Gene3D" id="3.40.50.150">
    <property type="entry name" value="Vaccinia Virus protein VP39"/>
    <property type="match status" value="1"/>
</dbReference>
<dbReference type="SUPFAM" id="SSF53335">
    <property type="entry name" value="S-adenosyl-L-methionine-dependent methyltransferases"/>
    <property type="match status" value="1"/>
</dbReference>
<name>A0A1U7N934_9CYAN</name>
<dbReference type="InterPro" id="IPR051083">
    <property type="entry name" value="GrpII_Intron_Splice-Mob/Def"/>
</dbReference>
<dbReference type="InterPro" id="IPR043502">
    <property type="entry name" value="DNA/RNA_pol_sf"/>
</dbReference>
<dbReference type="RefSeq" id="WP_075904448.1">
    <property type="nucleotide sequence ID" value="NZ_MKZS01000001.1"/>
</dbReference>
<proteinExistence type="predicted"/>
<accession>A0A1U7N934</accession>
<evidence type="ECO:0000313" key="2">
    <source>
        <dbReference type="EMBL" id="OLT62435.1"/>
    </source>
</evidence>